<proteinExistence type="inferred from homology"/>
<dbReference type="Gene3D" id="4.10.450.10">
    <property type="entry name" value="Glucose Oxidase, domain 2"/>
    <property type="match status" value="1"/>
</dbReference>
<comment type="similarity">
    <text evidence="2">Belongs to the GMC oxidoreductase family.</text>
</comment>
<dbReference type="Gene3D" id="3.30.560.10">
    <property type="entry name" value="Glucose Oxidase, domain 3"/>
    <property type="match status" value="2"/>
</dbReference>
<feature type="domain" description="Glucose-methanol-choline oxidoreductase N-terminal" evidence="6">
    <location>
        <begin position="17"/>
        <end position="138"/>
    </location>
</feature>
<keyword evidence="5" id="KW-0560">Oxidoreductase</keyword>
<evidence type="ECO:0000259" key="6">
    <source>
        <dbReference type="Pfam" id="PF00732"/>
    </source>
</evidence>
<evidence type="ECO:0000313" key="8">
    <source>
        <dbReference type="EMBL" id="KIN02243.1"/>
    </source>
</evidence>
<dbReference type="PANTHER" id="PTHR11552:SF201">
    <property type="entry name" value="GLUCOSE-METHANOL-CHOLINE OXIDOREDUCTASE N-TERMINAL DOMAIN-CONTAINING PROTEIN"/>
    <property type="match status" value="1"/>
</dbReference>
<dbReference type="AlphaFoldDB" id="A0A0C3DJU7"/>
<evidence type="ECO:0000256" key="1">
    <source>
        <dbReference type="ARBA" id="ARBA00001974"/>
    </source>
</evidence>
<dbReference type="Proteomes" id="UP000054321">
    <property type="component" value="Unassembled WGS sequence"/>
</dbReference>
<sequence length="448" mass="49185">MFSIFPTTKVHIPNQEFDYIIVGGGICGLAVENRLSKLSNIIVAIIEASGEVENNPNVTVIENFLKAIGTQIDWQYLILYISGKALGGSSTIMKGTNYVRAEQAQIDSWETIGNQGWNWESLFPYYKKSEHFDAPTTAQFAARATFLTSTFERDANVREDAARVYYYPIQNRSNLRVFLNTTDRSNSYLDARKDVIVSAASLRSPAVLELSGIGNPLYGFPFLFKRRENLQDQPNTALGVAPNTTFNGTMEYVTYSSVSYFFGNMPHLDTDSLALQVSKAVNNSVSSSALKTLFGIQYSLLSQGVPDAETAIDTTIQYDSGPSAVLSSASFVLLPFSRWNVHIGFPGPLTYPILNPNYFLAEFDLDVQIGTQPIGNARNEIYSGFAPAPAPATNQQWGECIKSAFTANYHPPGTTSMMPKESGGVVDNRLKVYGAANVLVVDASIFSF</sequence>
<evidence type="ECO:0000256" key="3">
    <source>
        <dbReference type="ARBA" id="ARBA00022630"/>
    </source>
</evidence>
<evidence type="ECO:0000256" key="5">
    <source>
        <dbReference type="ARBA" id="ARBA00023002"/>
    </source>
</evidence>
<organism evidence="8 9">
    <name type="scientific">Oidiodendron maius (strain Zn)</name>
    <dbReference type="NCBI Taxonomy" id="913774"/>
    <lineage>
        <taxon>Eukaryota</taxon>
        <taxon>Fungi</taxon>
        <taxon>Dikarya</taxon>
        <taxon>Ascomycota</taxon>
        <taxon>Pezizomycotina</taxon>
        <taxon>Leotiomycetes</taxon>
        <taxon>Leotiomycetes incertae sedis</taxon>
        <taxon>Myxotrichaceae</taxon>
        <taxon>Oidiodendron</taxon>
    </lineage>
</organism>
<dbReference type="EMBL" id="KN832875">
    <property type="protein sequence ID" value="KIN02243.1"/>
    <property type="molecule type" value="Genomic_DNA"/>
</dbReference>
<dbReference type="STRING" id="913774.A0A0C3DJU7"/>
<keyword evidence="9" id="KW-1185">Reference proteome</keyword>
<evidence type="ECO:0000256" key="2">
    <source>
        <dbReference type="ARBA" id="ARBA00010790"/>
    </source>
</evidence>
<name>A0A0C3DJU7_OIDMZ</name>
<dbReference type="InterPro" id="IPR027424">
    <property type="entry name" value="Glucose_Oxidase_domain_2"/>
</dbReference>
<dbReference type="HOGENOM" id="CLU_002865_6_0_1"/>
<dbReference type="PIRSF" id="PIRSF000137">
    <property type="entry name" value="Alcohol_oxidase"/>
    <property type="match status" value="1"/>
</dbReference>
<reference evidence="9" key="2">
    <citation type="submission" date="2015-01" db="EMBL/GenBank/DDBJ databases">
        <title>Evolutionary Origins and Diversification of the Mycorrhizal Mutualists.</title>
        <authorList>
            <consortium name="DOE Joint Genome Institute"/>
            <consortium name="Mycorrhizal Genomics Consortium"/>
            <person name="Kohler A."/>
            <person name="Kuo A."/>
            <person name="Nagy L.G."/>
            <person name="Floudas D."/>
            <person name="Copeland A."/>
            <person name="Barry K.W."/>
            <person name="Cichocki N."/>
            <person name="Veneault-Fourrey C."/>
            <person name="LaButti K."/>
            <person name="Lindquist E.A."/>
            <person name="Lipzen A."/>
            <person name="Lundell T."/>
            <person name="Morin E."/>
            <person name="Murat C."/>
            <person name="Riley R."/>
            <person name="Ohm R."/>
            <person name="Sun H."/>
            <person name="Tunlid A."/>
            <person name="Henrissat B."/>
            <person name="Grigoriev I.V."/>
            <person name="Hibbett D.S."/>
            <person name="Martin F."/>
        </authorList>
    </citation>
    <scope>NUCLEOTIDE SEQUENCE [LARGE SCALE GENOMIC DNA]</scope>
    <source>
        <strain evidence="9">Zn</strain>
    </source>
</reference>
<reference evidence="8 9" key="1">
    <citation type="submission" date="2014-04" db="EMBL/GenBank/DDBJ databases">
        <authorList>
            <consortium name="DOE Joint Genome Institute"/>
            <person name="Kuo A."/>
            <person name="Martino E."/>
            <person name="Perotto S."/>
            <person name="Kohler A."/>
            <person name="Nagy L.G."/>
            <person name="Floudas D."/>
            <person name="Copeland A."/>
            <person name="Barry K.W."/>
            <person name="Cichocki N."/>
            <person name="Veneault-Fourrey C."/>
            <person name="LaButti K."/>
            <person name="Lindquist E.A."/>
            <person name="Lipzen A."/>
            <person name="Lundell T."/>
            <person name="Morin E."/>
            <person name="Murat C."/>
            <person name="Sun H."/>
            <person name="Tunlid A."/>
            <person name="Henrissat B."/>
            <person name="Grigoriev I.V."/>
            <person name="Hibbett D.S."/>
            <person name="Martin F."/>
            <person name="Nordberg H.P."/>
            <person name="Cantor M.N."/>
            <person name="Hua S.X."/>
        </authorList>
    </citation>
    <scope>NUCLEOTIDE SEQUENCE [LARGE SCALE GENOMIC DNA]</scope>
    <source>
        <strain evidence="8 9">Zn</strain>
    </source>
</reference>
<dbReference type="Pfam" id="PF00732">
    <property type="entry name" value="GMC_oxred_N"/>
    <property type="match status" value="1"/>
</dbReference>
<evidence type="ECO:0000256" key="4">
    <source>
        <dbReference type="ARBA" id="ARBA00022827"/>
    </source>
</evidence>
<comment type="cofactor">
    <cofactor evidence="1">
        <name>FAD</name>
        <dbReference type="ChEBI" id="CHEBI:57692"/>
    </cofactor>
</comment>
<dbReference type="InterPro" id="IPR012132">
    <property type="entry name" value="GMC_OxRdtase"/>
</dbReference>
<feature type="domain" description="Glucose-methanol-choline oxidoreductase C-terminal" evidence="7">
    <location>
        <begin position="336"/>
        <end position="446"/>
    </location>
</feature>
<dbReference type="PANTHER" id="PTHR11552">
    <property type="entry name" value="GLUCOSE-METHANOL-CHOLINE GMC OXIDOREDUCTASE"/>
    <property type="match status" value="1"/>
</dbReference>
<dbReference type="SUPFAM" id="SSF54373">
    <property type="entry name" value="FAD-linked reductases, C-terminal domain"/>
    <property type="match status" value="1"/>
</dbReference>
<keyword evidence="4" id="KW-0274">FAD</keyword>
<evidence type="ECO:0000259" key="7">
    <source>
        <dbReference type="Pfam" id="PF05199"/>
    </source>
</evidence>
<dbReference type="InterPro" id="IPR036188">
    <property type="entry name" value="FAD/NAD-bd_sf"/>
</dbReference>
<dbReference type="GO" id="GO:0050660">
    <property type="term" value="F:flavin adenine dinucleotide binding"/>
    <property type="evidence" value="ECO:0007669"/>
    <property type="project" value="InterPro"/>
</dbReference>
<keyword evidence="3" id="KW-0285">Flavoprotein</keyword>
<dbReference type="GO" id="GO:0016614">
    <property type="term" value="F:oxidoreductase activity, acting on CH-OH group of donors"/>
    <property type="evidence" value="ECO:0007669"/>
    <property type="project" value="InterPro"/>
</dbReference>
<dbReference type="Pfam" id="PF05199">
    <property type="entry name" value="GMC_oxred_C"/>
    <property type="match status" value="1"/>
</dbReference>
<dbReference type="InParanoid" id="A0A0C3DJU7"/>
<evidence type="ECO:0000313" key="9">
    <source>
        <dbReference type="Proteomes" id="UP000054321"/>
    </source>
</evidence>
<gene>
    <name evidence="8" type="ORF">OIDMADRAFT_41385</name>
</gene>
<dbReference type="Gene3D" id="3.50.50.60">
    <property type="entry name" value="FAD/NAD(P)-binding domain"/>
    <property type="match status" value="2"/>
</dbReference>
<accession>A0A0C3DJU7</accession>
<dbReference type="SUPFAM" id="SSF51905">
    <property type="entry name" value="FAD/NAD(P)-binding domain"/>
    <property type="match status" value="1"/>
</dbReference>
<dbReference type="InterPro" id="IPR000172">
    <property type="entry name" value="GMC_OxRdtase_N"/>
</dbReference>
<dbReference type="OrthoDB" id="269227at2759"/>
<dbReference type="InterPro" id="IPR007867">
    <property type="entry name" value="GMC_OxRtase_C"/>
</dbReference>
<protein>
    <submittedName>
        <fullName evidence="8">GMC oxidoreductase</fullName>
    </submittedName>
</protein>